<dbReference type="GO" id="GO:0005525">
    <property type="term" value="F:GTP binding"/>
    <property type="evidence" value="ECO:0007669"/>
    <property type="project" value="UniProtKB-KW"/>
</dbReference>
<gene>
    <name evidence="5" type="primary">argK</name>
</gene>
<dbReference type="Gene3D" id="3.40.50.300">
    <property type="entry name" value="P-loop containing nucleotide triphosphate hydrolases"/>
    <property type="match status" value="1"/>
</dbReference>
<dbReference type="SUPFAM" id="SSF52540">
    <property type="entry name" value="P-loop containing nucleoside triphosphate hydrolases"/>
    <property type="match status" value="1"/>
</dbReference>
<dbReference type="PANTHER" id="PTHR43087:SF1">
    <property type="entry name" value="LAO_AO TRANSPORT SYSTEM ATPASE"/>
    <property type="match status" value="1"/>
</dbReference>
<evidence type="ECO:0000256" key="1">
    <source>
        <dbReference type="ARBA" id="ARBA00022741"/>
    </source>
</evidence>
<proteinExistence type="predicted"/>
<accession>A0A075GV84</accession>
<keyword evidence="3" id="KW-0342">GTP-binding</keyword>
<organism evidence="5">
    <name type="scientific">uncultured marine thaumarchaeote KM3_190_B07</name>
    <dbReference type="NCBI Taxonomy" id="1456077"/>
    <lineage>
        <taxon>Archaea</taxon>
        <taxon>Nitrososphaerota</taxon>
        <taxon>environmental samples</taxon>
    </lineage>
</organism>
<dbReference type="Pfam" id="PF03308">
    <property type="entry name" value="MeaB"/>
    <property type="match status" value="1"/>
</dbReference>
<evidence type="ECO:0000256" key="2">
    <source>
        <dbReference type="ARBA" id="ARBA00022801"/>
    </source>
</evidence>
<dbReference type="EMBL" id="KF900764">
    <property type="protein sequence ID" value="AIF06227.1"/>
    <property type="molecule type" value="Genomic_DNA"/>
</dbReference>
<sequence>MVVFNPHTGDSIQTIKAGITEIGDIYLVHKSDLEGASQLFQSVQDFIGTVEKNPLILKVSSKTEKGISEFLTELKKLITKRKKEKKLSEKQRLSKELDDIILNNINQKVAIMLQSSKSYSGYLKKVQDRKMDPFEAADKISNSIIK</sequence>
<keyword evidence="2" id="KW-0378">Hydrolase</keyword>
<name>A0A075GV84_9ARCH</name>
<protein>
    <submittedName>
        <fullName evidence="5">LAO/AO transport system ATPase (ArgK)</fullName>
    </submittedName>
</protein>
<evidence type="ECO:0000256" key="3">
    <source>
        <dbReference type="ARBA" id="ARBA00023134"/>
    </source>
</evidence>
<evidence type="ECO:0000256" key="4">
    <source>
        <dbReference type="ARBA" id="ARBA00023186"/>
    </source>
</evidence>
<evidence type="ECO:0000313" key="5">
    <source>
        <dbReference type="EMBL" id="AIF06227.1"/>
    </source>
</evidence>
<keyword evidence="1" id="KW-0547">Nucleotide-binding</keyword>
<dbReference type="AlphaFoldDB" id="A0A075GV84"/>
<dbReference type="PANTHER" id="PTHR43087">
    <property type="entry name" value="LYSINE/ARGININE/ORNITHINE TRANSPORT SYSTEM KINASE"/>
    <property type="match status" value="1"/>
</dbReference>
<dbReference type="GO" id="GO:0016787">
    <property type="term" value="F:hydrolase activity"/>
    <property type="evidence" value="ECO:0007669"/>
    <property type="project" value="UniProtKB-KW"/>
</dbReference>
<dbReference type="InterPro" id="IPR027417">
    <property type="entry name" value="P-loop_NTPase"/>
</dbReference>
<dbReference type="InterPro" id="IPR052040">
    <property type="entry name" value="GTPase/Isobutyryl-CoA_mutase"/>
</dbReference>
<keyword evidence="4" id="KW-0143">Chaperone</keyword>
<reference evidence="5" key="1">
    <citation type="journal article" date="2014" name="Genome Biol. Evol.">
        <title>Pangenome evidence for extensive interdomain horizontal transfer affecting lineage core and shell genes in uncultured planktonic thaumarchaeota and euryarchaeota.</title>
        <authorList>
            <person name="Deschamps P."/>
            <person name="Zivanovic Y."/>
            <person name="Moreira D."/>
            <person name="Rodriguez-Valera F."/>
            <person name="Lopez-Garcia P."/>
        </authorList>
    </citation>
    <scope>NUCLEOTIDE SEQUENCE</scope>
</reference>